<dbReference type="AlphaFoldDB" id="A0A8H3DS29"/>
<dbReference type="Proteomes" id="UP000663827">
    <property type="component" value="Unassembled WGS sequence"/>
</dbReference>
<dbReference type="Pfam" id="PF02666">
    <property type="entry name" value="PS_Dcarbxylase"/>
    <property type="match status" value="1"/>
</dbReference>
<protein>
    <recommendedName>
        <fullName evidence="3">L-tryptophan decarboxylase PsiD-like domain-containing protein</fullName>
    </recommendedName>
</protein>
<name>A0A8H3DS29_9AGAM</name>
<dbReference type="InterPro" id="IPR003817">
    <property type="entry name" value="PS_Dcarbxylase"/>
</dbReference>
<evidence type="ECO:0000313" key="4">
    <source>
        <dbReference type="EMBL" id="CAE7057548.1"/>
    </source>
</evidence>
<dbReference type="GO" id="GO:0005739">
    <property type="term" value="C:mitochondrion"/>
    <property type="evidence" value="ECO:0007669"/>
    <property type="project" value="TreeGrafter"/>
</dbReference>
<accession>A0A8H3DS29</accession>
<comment type="caution">
    <text evidence="4">The sequence shown here is derived from an EMBL/GenBank/DDBJ whole genome shotgun (WGS) entry which is preliminary data.</text>
</comment>
<keyword evidence="2" id="KW-0456">Lyase</keyword>
<dbReference type="GO" id="GO:0006646">
    <property type="term" value="P:phosphatidylethanolamine biosynthetic process"/>
    <property type="evidence" value="ECO:0007669"/>
    <property type="project" value="TreeGrafter"/>
</dbReference>
<organism evidence="4 5">
    <name type="scientific">Rhizoctonia solani</name>
    <dbReference type="NCBI Taxonomy" id="456999"/>
    <lineage>
        <taxon>Eukaryota</taxon>
        <taxon>Fungi</taxon>
        <taxon>Dikarya</taxon>
        <taxon>Basidiomycota</taxon>
        <taxon>Agaricomycotina</taxon>
        <taxon>Agaricomycetes</taxon>
        <taxon>Cantharellales</taxon>
        <taxon>Ceratobasidiaceae</taxon>
        <taxon>Rhizoctonia</taxon>
    </lineage>
</organism>
<dbReference type="PANTHER" id="PTHR10067">
    <property type="entry name" value="PHOSPHATIDYLSERINE DECARBOXYLASE"/>
    <property type="match status" value="1"/>
</dbReference>
<dbReference type="EMBL" id="CAJNJQ010000117">
    <property type="protein sequence ID" value="CAE7057548.1"/>
    <property type="molecule type" value="Genomic_DNA"/>
</dbReference>
<sequence length="433" mass="47866">MFSRPNINVPQVISGLPGAKGPAGLPPGGWPASDPLVTQRLMSKLLEKVAQDKRSVSELSPAVLEFKKLVDDTPILRDGFGQMFKQTPLKPLLDTQLTVKPQIADFDTMYKMCDHIITYSFPHDEEDLSSSMSALYELPRATIGSLPVATSMAPELNVQFENMFNERARFLLSSKSCTYLTTNEDGWFGPAARAHMPNFEETYVCDPGADHFGFTSWDDFFTRQFREGVRPVVSPDDNNIIHSACEAALYNISHNIKEQDSFLIKGESLSLRDILNDGPNTDMFVGGSIFQAYLNPYDYHRWSSPVNGIIDKIDFAIGTYYGTPTEETPTENLPWAMRHSSYTRALIYIQPDNPSIGQIAFVAAGLADSSTCDVTVYEGQKVSKGDQLGMFHFGGSTHCLIFRKDANITFNEDFTAPGGRVPLNAPIAVVGGN</sequence>
<proteinExistence type="predicted"/>
<gene>
    <name evidence="4" type="ORF">RDB_LOCUS5623</name>
</gene>
<dbReference type="InterPro" id="IPR022237">
    <property type="entry name" value="PsiD-like"/>
</dbReference>
<evidence type="ECO:0000256" key="1">
    <source>
        <dbReference type="ARBA" id="ARBA00022793"/>
    </source>
</evidence>
<feature type="domain" description="L-tryptophan decarboxylase PsiD-like" evidence="3">
    <location>
        <begin position="61"/>
        <end position="196"/>
    </location>
</feature>
<evidence type="ECO:0000313" key="5">
    <source>
        <dbReference type="Proteomes" id="UP000663827"/>
    </source>
</evidence>
<evidence type="ECO:0000256" key="2">
    <source>
        <dbReference type="ARBA" id="ARBA00023239"/>
    </source>
</evidence>
<dbReference type="PANTHER" id="PTHR10067:SF9">
    <property type="entry name" value="PHOSPHATIDYLSERINE DECARBOXYLASE FAMILY PROTEIN (AFU_ORTHOLOGUE AFUA_7G01730)"/>
    <property type="match status" value="1"/>
</dbReference>
<keyword evidence="1" id="KW-0210">Decarboxylase</keyword>
<dbReference type="GO" id="GO:0004609">
    <property type="term" value="F:phosphatidylserine decarboxylase activity"/>
    <property type="evidence" value="ECO:0007669"/>
    <property type="project" value="InterPro"/>
</dbReference>
<reference evidence="4" key="1">
    <citation type="submission" date="2021-01" db="EMBL/GenBank/DDBJ databases">
        <authorList>
            <person name="Kaushik A."/>
        </authorList>
    </citation>
    <scope>NUCLEOTIDE SEQUENCE</scope>
    <source>
        <strain evidence="4">AG5</strain>
    </source>
</reference>
<dbReference type="Pfam" id="PF12588">
    <property type="entry name" value="PSDC"/>
    <property type="match status" value="1"/>
</dbReference>
<evidence type="ECO:0000259" key="3">
    <source>
        <dbReference type="Pfam" id="PF12588"/>
    </source>
</evidence>